<keyword evidence="2" id="KW-1185">Reference proteome</keyword>
<organism evidence="1 2">
    <name type="scientific">Cecembia lonarensis (strain CCUG 58316 / KCTC 22772 / LW9)</name>
    <dbReference type="NCBI Taxonomy" id="1225176"/>
    <lineage>
        <taxon>Bacteria</taxon>
        <taxon>Pseudomonadati</taxon>
        <taxon>Bacteroidota</taxon>
        <taxon>Cytophagia</taxon>
        <taxon>Cytophagales</taxon>
        <taxon>Cyclobacteriaceae</taxon>
        <taxon>Cecembia</taxon>
    </lineage>
</organism>
<dbReference type="EMBL" id="AMGM01000058">
    <property type="protein sequence ID" value="EKB48297.1"/>
    <property type="molecule type" value="Genomic_DNA"/>
</dbReference>
<dbReference type="AlphaFoldDB" id="K1L873"/>
<reference evidence="1 2" key="1">
    <citation type="journal article" date="2012" name="J. Bacteriol.">
        <title>Draft Genome Sequence of Cecembia lonarensis Strain LW9T, Isolated from Lonar Lake, a Haloalkaline Lake in India.</title>
        <authorList>
            <person name="Shivaji S."/>
            <person name="Ara S."/>
            <person name="Singh A."/>
            <person name="Pinnaka A.K."/>
        </authorList>
    </citation>
    <scope>NUCLEOTIDE SEQUENCE [LARGE SCALE GENOMIC DNA]</scope>
    <source>
        <strain evidence="1 2">LW9</strain>
    </source>
</reference>
<dbReference type="Proteomes" id="UP000004478">
    <property type="component" value="Unassembled WGS sequence"/>
</dbReference>
<name>K1L873_CECL9</name>
<comment type="caution">
    <text evidence="1">The sequence shown here is derived from an EMBL/GenBank/DDBJ whole genome shotgun (WGS) entry which is preliminary data.</text>
</comment>
<evidence type="ECO:0000313" key="1">
    <source>
        <dbReference type="EMBL" id="EKB48297.1"/>
    </source>
</evidence>
<evidence type="ECO:0000313" key="2">
    <source>
        <dbReference type="Proteomes" id="UP000004478"/>
    </source>
</evidence>
<gene>
    <name evidence="1" type="ORF">B879_03071</name>
</gene>
<protein>
    <submittedName>
        <fullName evidence="1">Uncharacterized protein</fullName>
    </submittedName>
</protein>
<accession>K1L873</accession>
<proteinExistence type="predicted"/>
<sequence>MNSCLPILAGVITVGMERDALMASNMLPESKIFSFPEGISTAVQRKGMFSFSIGASLICFFSSPNTLSPLIKPLLESVKSIKEKTSIRSRLQIQSLNLDNCPVA</sequence>